<dbReference type="Pfam" id="PF01636">
    <property type="entry name" value="APH"/>
    <property type="match status" value="1"/>
</dbReference>
<reference evidence="4 5" key="1">
    <citation type="submission" date="2023-09" db="EMBL/GenBank/DDBJ databases">
        <authorList>
            <person name="Rey-Velasco X."/>
        </authorList>
    </citation>
    <scope>NUCLEOTIDE SEQUENCE [LARGE SCALE GENOMIC DNA]</scope>
    <source>
        <strain evidence="4 5">P385</strain>
    </source>
</reference>
<accession>A0ABU3B570</accession>
<name>A0ABU3B570_9GAMM</name>
<dbReference type="PANTHER" id="PTHR33540">
    <property type="entry name" value="TRNA THREONYLCARBAMOYLADENOSINE BIOSYNTHESIS PROTEIN TSAE"/>
    <property type="match status" value="1"/>
</dbReference>
<feature type="domain" description="Aminoglycoside phosphotransferase" evidence="3">
    <location>
        <begin position="29"/>
        <end position="253"/>
    </location>
</feature>
<proteinExistence type="predicted"/>
<dbReference type="Proteomes" id="UP001259982">
    <property type="component" value="Unassembled WGS sequence"/>
</dbReference>
<dbReference type="InterPro" id="IPR002575">
    <property type="entry name" value="Aminoglycoside_PTrfase"/>
</dbReference>
<dbReference type="Gene3D" id="3.30.200.20">
    <property type="entry name" value="Phosphorylase Kinase, domain 1"/>
    <property type="match status" value="1"/>
</dbReference>
<comment type="caution">
    <text evidence="4">The sequence shown here is derived from an EMBL/GenBank/DDBJ whole genome shotgun (WGS) entry which is preliminary data.</text>
</comment>
<protein>
    <submittedName>
        <fullName evidence="4">Phosphotransferase</fullName>
    </submittedName>
</protein>
<evidence type="ECO:0000313" key="5">
    <source>
        <dbReference type="Proteomes" id="UP001259982"/>
    </source>
</evidence>
<sequence>MTQTLTEDARLAELRGWLADAAGLRDVALTPASSDASFRRYFRVTAGDRRWIAMDAPPDREDCHAFADVAALMAAAGLHVPTIHEQDLDRGFMLLEDLGDTGYLGALNARSADVLFADALEALIEWQVASRPGVLPEYDDDTLRREMALFPEWYLQRHLGVTLDEAESRALDQAFDTIIDQVRGQPRVFVHRDYMPRNLMVCQRNPGVIDFQDARFGPYSYDLISLFKDAFISWPQERVDIWLSDYWRRARAAGLAVPGEFADLRRDCDWMGLQRHLKVLGIFARINYRDGKPTYLADAPRFLAYLRPVVRAYPALAGLRELLERHVFDGDNAG</sequence>
<dbReference type="RefSeq" id="WP_311657454.1">
    <property type="nucleotide sequence ID" value="NZ_JAVRHY010000003.1"/>
</dbReference>
<organism evidence="4 5">
    <name type="scientific">Spectribacter acetivorans</name>
    <dbReference type="NCBI Taxonomy" id="3075603"/>
    <lineage>
        <taxon>Bacteria</taxon>
        <taxon>Pseudomonadati</taxon>
        <taxon>Pseudomonadota</taxon>
        <taxon>Gammaproteobacteria</taxon>
        <taxon>Salinisphaerales</taxon>
        <taxon>Salinisphaeraceae</taxon>
        <taxon>Spectribacter</taxon>
    </lineage>
</organism>
<keyword evidence="1" id="KW-0547">Nucleotide-binding</keyword>
<evidence type="ECO:0000256" key="1">
    <source>
        <dbReference type="ARBA" id="ARBA00022741"/>
    </source>
</evidence>
<evidence type="ECO:0000259" key="3">
    <source>
        <dbReference type="Pfam" id="PF01636"/>
    </source>
</evidence>
<keyword evidence="2" id="KW-0067">ATP-binding</keyword>
<evidence type="ECO:0000313" key="4">
    <source>
        <dbReference type="EMBL" id="MDT0617599.1"/>
    </source>
</evidence>
<dbReference type="Gene3D" id="3.90.1200.10">
    <property type="match status" value="1"/>
</dbReference>
<evidence type="ECO:0000256" key="2">
    <source>
        <dbReference type="ARBA" id="ARBA00022840"/>
    </source>
</evidence>
<dbReference type="InterPro" id="IPR011009">
    <property type="entry name" value="Kinase-like_dom_sf"/>
</dbReference>
<dbReference type="EMBL" id="JAVRHY010000003">
    <property type="protein sequence ID" value="MDT0617599.1"/>
    <property type="molecule type" value="Genomic_DNA"/>
</dbReference>
<gene>
    <name evidence="4" type="ORF">RM531_03860</name>
</gene>
<keyword evidence="5" id="KW-1185">Reference proteome</keyword>
<dbReference type="PANTHER" id="PTHR33540:SF1">
    <property type="entry name" value="N-ACETYLMURAMATE_N-ACETYLGLUCOSAMINE KINASE"/>
    <property type="match status" value="1"/>
</dbReference>
<dbReference type="SUPFAM" id="SSF56112">
    <property type="entry name" value="Protein kinase-like (PK-like)"/>
    <property type="match status" value="1"/>
</dbReference>